<feature type="domain" description="C2H2-type" evidence="16">
    <location>
        <begin position="1038"/>
        <end position="1065"/>
    </location>
</feature>
<feature type="region of interest" description="Disordered" evidence="15">
    <location>
        <begin position="899"/>
        <end position="919"/>
    </location>
</feature>
<dbReference type="GO" id="GO:0000977">
    <property type="term" value="F:RNA polymerase II transcription regulatory region sequence-specific DNA binding"/>
    <property type="evidence" value="ECO:0007669"/>
    <property type="project" value="TreeGrafter"/>
</dbReference>
<evidence type="ECO:0000256" key="7">
    <source>
        <dbReference type="ARBA" id="ARBA00022771"/>
    </source>
</evidence>
<feature type="domain" description="C2H2-type" evidence="16">
    <location>
        <begin position="982"/>
        <end position="1009"/>
    </location>
</feature>
<dbReference type="GO" id="GO:0040029">
    <property type="term" value="P:epigenetic regulation of gene expression"/>
    <property type="evidence" value="ECO:0007669"/>
    <property type="project" value="UniProtKB-ARBA"/>
</dbReference>
<dbReference type="SMART" id="SM00355">
    <property type="entry name" value="ZnF_C2H2"/>
    <property type="match status" value="12"/>
</dbReference>
<dbReference type="PANTHER" id="PTHR24381">
    <property type="entry name" value="ZINC FINGER PROTEIN"/>
    <property type="match status" value="1"/>
</dbReference>
<evidence type="ECO:0000256" key="9">
    <source>
        <dbReference type="ARBA" id="ARBA00023015"/>
    </source>
</evidence>
<evidence type="ECO:0000256" key="1">
    <source>
        <dbReference type="ARBA" id="ARBA00003767"/>
    </source>
</evidence>
<dbReference type="PROSITE" id="PS00028">
    <property type="entry name" value="ZINC_FINGER_C2H2_1"/>
    <property type="match status" value="11"/>
</dbReference>
<dbReference type="GO" id="GO:0000785">
    <property type="term" value="C:chromatin"/>
    <property type="evidence" value="ECO:0007669"/>
    <property type="project" value="UniProtKB-ARBA"/>
</dbReference>
<dbReference type="GO" id="GO:0000981">
    <property type="term" value="F:DNA-binding transcription factor activity, RNA polymerase II-specific"/>
    <property type="evidence" value="ECO:0007669"/>
    <property type="project" value="TreeGrafter"/>
</dbReference>
<name>A0A7R9HRJ8_9NEOP</name>
<dbReference type="SUPFAM" id="SSF57716">
    <property type="entry name" value="Glucocorticoid receptor-like (DNA-binding domain)"/>
    <property type="match status" value="1"/>
</dbReference>
<dbReference type="GO" id="GO:0003682">
    <property type="term" value="F:chromatin binding"/>
    <property type="evidence" value="ECO:0007669"/>
    <property type="project" value="UniProtKB-ARBA"/>
</dbReference>
<evidence type="ECO:0000256" key="14">
    <source>
        <dbReference type="PROSITE-ProRule" id="PRU01263"/>
    </source>
</evidence>
<evidence type="ECO:0000256" key="5">
    <source>
        <dbReference type="ARBA" id="ARBA00022723"/>
    </source>
</evidence>
<dbReference type="InterPro" id="IPR012934">
    <property type="entry name" value="Znf_AD"/>
</dbReference>
<dbReference type="PROSITE" id="PS51915">
    <property type="entry name" value="ZAD"/>
    <property type="match status" value="1"/>
</dbReference>
<feature type="domain" description="C2H2-type" evidence="16">
    <location>
        <begin position="1010"/>
        <end position="1037"/>
    </location>
</feature>
<keyword evidence="12" id="KW-0539">Nucleus</keyword>
<dbReference type="GO" id="GO:0008270">
    <property type="term" value="F:zinc ion binding"/>
    <property type="evidence" value="ECO:0007669"/>
    <property type="project" value="UniProtKB-UniRule"/>
</dbReference>
<dbReference type="FunFam" id="3.30.160.60:FF:000446">
    <property type="entry name" value="Zinc finger protein"/>
    <property type="match status" value="2"/>
</dbReference>
<evidence type="ECO:0000256" key="15">
    <source>
        <dbReference type="SAM" id="MobiDB-lite"/>
    </source>
</evidence>
<dbReference type="SUPFAM" id="SSF57667">
    <property type="entry name" value="beta-beta-alpha zinc fingers"/>
    <property type="match status" value="6"/>
</dbReference>
<keyword evidence="7 13" id="KW-0863">Zinc-finger</keyword>
<keyword evidence="10" id="KW-0238">DNA-binding</keyword>
<evidence type="ECO:0000256" key="2">
    <source>
        <dbReference type="ARBA" id="ARBA00004123"/>
    </source>
</evidence>
<keyword evidence="4" id="KW-0597">Phosphoprotein</keyword>
<dbReference type="InterPro" id="IPR036236">
    <property type="entry name" value="Znf_C2H2_sf"/>
</dbReference>
<dbReference type="FunFam" id="3.30.160.60:FF:000690">
    <property type="entry name" value="Zinc finger protein 354C"/>
    <property type="match status" value="1"/>
</dbReference>
<feature type="domain" description="C2H2-type" evidence="16">
    <location>
        <begin position="925"/>
        <end position="952"/>
    </location>
</feature>
<evidence type="ECO:0000256" key="13">
    <source>
        <dbReference type="PROSITE-ProRule" id="PRU00042"/>
    </source>
</evidence>
<proteinExistence type="inferred from homology"/>
<evidence type="ECO:0000256" key="6">
    <source>
        <dbReference type="ARBA" id="ARBA00022737"/>
    </source>
</evidence>
<feature type="domain" description="C2H2-type" evidence="16">
    <location>
        <begin position="796"/>
        <end position="823"/>
    </location>
</feature>
<comment type="function">
    <text evidence="1">May be involved in transcriptional regulation.</text>
</comment>
<keyword evidence="5 14" id="KW-0479">Metal-binding</keyword>
<evidence type="ECO:0000256" key="3">
    <source>
        <dbReference type="ARBA" id="ARBA00006991"/>
    </source>
</evidence>
<dbReference type="SMART" id="SM00868">
    <property type="entry name" value="zf-AD"/>
    <property type="match status" value="1"/>
</dbReference>
<dbReference type="FunFam" id="3.30.160.60:FF:001049">
    <property type="entry name" value="zinc finger protein 319"/>
    <property type="match status" value="1"/>
</dbReference>
<dbReference type="EMBL" id="OB795333">
    <property type="protein sequence ID" value="CAD7432076.1"/>
    <property type="molecule type" value="Genomic_DNA"/>
</dbReference>
<dbReference type="Gene3D" id="3.40.1800.20">
    <property type="match status" value="1"/>
</dbReference>
<dbReference type="Gene3D" id="3.30.160.60">
    <property type="entry name" value="Classic Zinc Finger"/>
    <property type="match status" value="10"/>
</dbReference>
<keyword evidence="6" id="KW-0677">Repeat</keyword>
<evidence type="ECO:0000256" key="10">
    <source>
        <dbReference type="ARBA" id="ARBA00023125"/>
    </source>
</evidence>
<keyword evidence="8 14" id="KW-0862">Zinc</keyword>
<dbReference type="FunFam" id="3.30.160.60:FF:000045">
    <property type="entry name" value="ZFP69 zinc finger protein B"/>
    <property type="match status" value="2"/>
</dbReference>
<dbReference type="Pfam" id="PF00096">
    <property type="entry name" value="zf-C2H2"/>
    <property type="match status" value="6"/>
</dbReference>
<accession>A0A7R9HRJ8</accession>
<feature type="binding site" evidence="14">
    <location>
        <position position="146"/>
    </location>
    <ligand>
        <name>Zn(2+)</name>
        <dbReference type="ChEBI" id="CHEBI:29105"/>
    </ligand>
</feature>
<evidence type="ECO:0000313" key="18">
    <source>
        <dbReference type="EMBL" id="CAD7432076.1"/>
    </source>
</evidence>
<feature type="binding site" evidence="14">
    <location>
        <position position="100"/>
    </location>
    <ligand>
        <name>Zn(2+)</name>
        <dbReference type="ChEBI" id="CHEBI:29105"/>
    </ligand>
</feature>
<protein>
    <submittedName>
        <fullName evidence="18">Uncharacterized protein</fullName>
    </submittedName>
</protein>
<dbReference type="InterPro" id="IPR013087">
    <property type="entry name" value="Znf_C2H2_type"/>
</dbReference>
<sequence>MLSSGAVSYKATIAELFHTRQLSLVDYHSLTEKSVPTEPQYMKKYVRCDNRFGGRDAALAASTSTLLESSMMEGDELYDPTTTPIANEEWSKKGGTSNLCRICANTSDYFIPIFEGEGLEHELSEKIDKHLPIKVRDSDSLPIHVCYQCASTLIAWHDLLLNCVEAEKKLLQIQQQVEQDDLEESKVIEFDAPSMDSDTAEDSVEATTPLVTPEEMEKSAPSTSKKNTSIKERPSLKRSLVKKSASSQKKARKTETEKSPVEPEDGPAEETVVGRAILLGLLSLFLPPTATHIAGTTSYLPPRQMCCRVSLFIPLDSHHRLVLVIAVPRDGMHPPLWQSPPTGPVPSHQCHQETALRMMQPVTPEDEVGDDNLSCWFMTKLMSPECSIANAFTLGGDKAAYFIVHCLAPFFHNNLLGRLKSCNNFVICFDEELNIQRGQMDIVIRFWDKENHKVINPGLNSVFFDRSTAEELLKHFLGGISPLPLSKLIQVSMNGPNVNLKLKTLLQEHIKSVTDNEVCSLLNLGTCGRHVVHGSLRTGVESVDYDISSLLRHMHYLFTDSPARQALFTQLTGCASFPLKFCVLSRPFLRCTLLCCRSQDVSVSTGGQDSTRQVYSVWIQTDDDTEEFLCDIADGIDGEGVVFVSSAVGKDKLLEGTQLPVENSHDWDKIRDELNNGTMIIDEVDDQTIFYVTPQTIKLMGSRRTVKWPPRSCVGEQLYECQFCLKSFRDGGVLLTHLRCHTGFTPFFCKFCGGKFKLSASLKHHLDTCLAAACAEATGDVKKELHPLAKNEQGFFECNYCGKKFKFKANLKEHIRYHTGRPRCKQRCDICTKKFLRRHELLVHLTTDHLDITYMTCDTCNKICISERDLADHKISHSNERPFICLFCGRKFKRKSHLTRHETNHRYQQQGLRPPTPRRKEGLEFKCELCGKNYSTKRQLQNHGFTHTGERNYECQHCGKRLGQFGTLKRHIRVVHEGIKDFVCELCQRSFTAKVSLTNHKRIHTGEKPFLCELCGKGFRTPQQMHLHERIHTNERPHSCPYCEKCFRRRPHLLVHIRTHTGEKPYECDVCRRGFAQKNDMKKHRVLHDRYRRYR</sequence>
<feature type="domain" description="C2H2-type" evidence="16">
    <location>
        <begin position="1066"/>
        <end position="1093"/>
    </location>
</feature>
<dbReference type="Pfam" id="PF07776">
    <property type="entry name" value="zf-AD"/>
    <property type="match status" value="1"/>
</dbReference>
<feature type="domain" description="C2H2-type" evidence="16">
    <location>
        <begin position="883"/>
        <end position="910"/>
    </location>
</feature>
<evidence type="ECO:0000259" key="17">
    <source>
        <dbReference type="PROSITE" id="PS51915"/>
    </source>
</evidence>
<dbReference type="AlphaFoldDB" id="A0A7R9HRJ8"/>
<keyword evidence="11" id="KW-0804">Transcription</keyword>
<dbReference type="PANTHER" id="PTHR24381:SF393">
    <property type="entry name" value="CHROMATIN-LINKED ADAPTOR FOR MSL PROTEINS, ISOFORM B"/>
    <property type="match status" value="1"/>
</dbReference>
<reference evidence="18" key="1">
    <citation type="submission" date="2020-11" db="EMBL/GenBank/DDBJ databases">
        <authorList>
            <person name="Tran Van P."/>
        </authorList>
    </citation>
    <scope>NUCLEOTIDE SEQUENCE</scope>
</reference>
<feature type="domain" description="ZAD" evidence="17">
    <location>
        <begin position="98"/>
        <end position="173"/>
    </location>
</feature>
<evidence type="ECO:0000256" key="8">
    <source>
        <dbReference type="ARBA" id="ARBA00022833"/>
    </source>
</evidence>
<organism evidence="18">
    <name type="scientific">Timema monikensis</name>
    <dbReference type="NCBI Taxonomy" id="170555"/>
    <lineage>
        <taxon>Eukaryota</taxon>
        <taxon>Metazoa</taxon>
        <taxon>Ecdysozoa</taxon>
        <taxon>Arthropoda</taxon>
        <taxon>Hexapoda</taxon>
        <taxon>Insecta</taxon>
        <taxon>Pterygota</taxon>
        <taxon>Neoptera</taxon>
        <taxon>Polyneoptera</taxon>
        <taxon>Phasmatodea</taxon>
        <taxon>Timematodea</taxon>
        <taxon>Timematoidea</taxon>
        <taxon>Timematidae</taxon>
        <taxon>Timema</taxon>
    </lineage>
</organism>
<evidence type="ECO:0000256" key="11">
    <source>
        <dbReference type="ARBA" id="ARBA00023163"/>
    </source>
</evidence>
<feature type="binding site" evidence="14">
    <location>
        <position position="103"/>
    </location>
    <ligand>
        <name>Zn(2+)</name>
        <dbReference type="ChEBI" id="CHEBI:29105"/>
    </ligand>
</feature>
<evidence type="ECO:0000256" key="4">
    <source>
        <dbReference type="ARBA" id="ARBA00022553"/>
    </source>
</evidence>
<keyword evidence="9" id="KW-0805">Transcription regulation</keyword>
<comment type="similarity">
    <text evidence="3">Belongs to the krueppel C2H2-type zinc-finger protein family.</text>
</comment>
<dbReference type="FunFam" id="3.30.160.60:FF:000060">
    <property type="entry name" value="zinc finger protein 436"/>
    <property type="match status" value="1"/>
</dbReference>
<feature type="region of interest" description="Disordered" evidence="15">
    <location>
        <begin position="192"/>
        <end position="269"/>
    </location>
</feature>
<feature type="domain" description="C2H2-type" evidence="16">
    <location>
        <begin position="719"/>
        <end position="746"/>
    </location>
</feature>
<dbReference type="GO" id="GO:0005634">
    <property type="term" value="C:nucleus"/>
    <property type="evidence" value="ECO:0007669"/>
    <property type="project" value="UniProtKB-SubCell"/>
</dbReference>
<comment type="subcellular location">
    <subcellularLocation>
        <location evidence="2">Nucleus</location>
    </subcellularLocation>
</comment>
<evidence type="ECO:0000259" key="16">
    <source>
        <dbReference type="PROSITE" id="PS50157"/>
    </source>
</evidence>
<feature type="binding site" evidence="14">
    <location>
        <position position="149"/>
    </location>
    <ligand>
        <name>Zn(2+)</name>
        <dbReference type="ChEBI" id="CHEBI:29105"/>
    </ligand>
</feature>
<gene>
    <name evidence="18" type="ORF">TMSB3V08_LOCUS8793</name>
</gene>
<dbReference type="PROSITE" id="PS50157">
    <property type="entry name" value="ZINC_FINGER_C2H2_2"/>
    <property type="match status" value="10"/>
</dbReference>
<evidence type="ECO:0000256" key="12">
    <source>
        <dbReference type="ARBA" id="ARBA00023242"/>
    </source>
</evidence>
<feature type="domain" description="C2H2-type" evidence="16">
    <location>
        <begin position="953"/>
        <end position="981"/>
    </location>
</feature>
<feature type="domain" description="C2H2-type" evidence="16">
    <location>
        <begin position="855"/>
        <end position="882"/>
    </location>
</feature>